<dbReference type="Gene3D" id="3.40.50.300">
    <property type="entry name" value="P-loop containing nucleotide triphosphate hydrolases"/>
    <property type="match status" value="1"/>
</dbReference>
<keyword evidence="4 6" id="KW-0238">DNA-binding</keyword>
<evidence type="ECO:0000313" key="9">
    <source>
        <dbReference type="Proteomes" id="UP000325787"/>
    </source>
</evidence>
<dbReference type="InterPro" id="IPR005158">
    <property type="entry name" value="BTAD"/>
</dbReference>
<sequence>MEEIRFNLLGQVEAWFGSRPIDLGHQRQRHVLAALLVDADRVVPAARLLERIWGEEVPVGAQGTLHSYLSRLRRLLAPVADSVRIERHPGGYAVRVDPDLVDVHRFRRLVAQARSTTGHPGDMAGLLEQALVLWRGEPFSGATSSWFTAHRDTLQREHVAARLALCDLLLRCGRDADALTIASERAAADPLDERVAGQVMLALYRLGRTADALACFDRTRRLLAEELGVDPGAALVELHRRVLAGDPELLRIEAGTTGPGPVETITWSAPASLPPDVHDFTGREGQVELLAERLVTGARAVVVLGMGGIGKTALARHVAHRIADSFPDGQLWVDLGDAEPGDVLARLLRVLGVPDRAIPVDQAERGDVFRTLLRGRAVLIVLDNAATARQVHPLLPGVGECAVLITSRAGTFRLDGVERVELDVFSAEEGMALLSKLAGAGRVAAEPAAAERIVALCGGLPLAVRIAGARLASRRTWRLDHLVGLLGDERRRLDRLAVGDLEVRASFAMSYAGLAEPERQLLRLLALVAVPDFPPWLPAVLLELPIDEATGHAEALVDAYLLTVSDADPVGQYRYRCHDLIRLFAAERADQEESTTERVRAVERALGGWLALAERLTAFVPGPCYARISGGAHRPPVDDLVPDLSPEWSDTWFDAERSALIAAVRQACGLGWTDLAFDLAGCLEKYFDLRGMYADWLAVGREVLDVCVEHGNRLGEAVMRRGLLDVTTWIATGPGDAMERMRVEARVLWDLFVELGHDEGAADAAVMHSWASTAMGRYDEAITVAEAGLALAERSGHVGGSARAELALALAFFESRRLETAIGHTHRALRHARGLGNPRVVATALQFAGIGYGEAGEFGTSKRMLDESLVIARAHRDSYTEVLSLLASARLHLEVAPSRARADAERSLALSRRYRMTHHIAQGLELLGLLMLGEGRPQDAVVHLEESVTLWRTRGWHSYHAAALESLGRAYEQVDPVAARRAFAEAREVYLRIGDTDRAARVPA</sequence>
<dbReference type="InterPro" id="IPR011990">
    <property type="entry name" value="TPR-like_helical_dom_sf"/>
</dbReference>
<organism evidence="8 9">
    <name type="scientific">Saccharothrix syringae</name>
    <name type="common">Nocardiopsis syringae</name>
    <dbReference type="NCBI Taxonomy" id="103733"/>
    <lineage>
        <taxon>Bacteria</taxon>
        <taxon>Bacillati</taxon>
        <taxon>Actinomycetota</taxon>
        <taxon>Actinomycetes</taxon>
        <taxon>Pseudonocardiales</taxon>
        <taxon>Pseudonocardiaceae</taxon>
        <taxon>Saccharothrix</taxon>
    </lineage>
</organism>
<dbReference type="Gene3D" id="1.10.10.10">
    <property type="entry name" value="Winged helix-like DNA-binding domain superfamily/Winged helix DNA-binding domain"/>
    <property type="match status" value="1"/>
</dbReference>
<comment type="similarity">
    <text evidence="1">Belongs to the AfsR/DnrI/RedD regulatory family.</text>
</comment>
<dbReference type="CDD" id="cd15831">
    <property type="entry name" value="BTAD"/>
    <property type="match status" value="1"/>
</dbReference>
<dbReference type="Pfam" id="PF03704">
    <property type="entry name" value="BTAD"/>
    <property type="match status" value="1"/>
</dbReference>
<dbReference type="InterPro" id="IPR016032">
    <property type="entry name" value="Sig_transdc_resp-reg_C-effctor"/>
</dbReference>
<evidence type="ECO:0000313" key="8">
    <source>
        <dbReference type="EMBL" id="QFZ22452.1"/>
    </source>
</evidence>
<dbReference type="PROSITE" id="PS51755">
    <property type="entry name" value="OMPR_PHOB"/>
    <property type="match status" value="1"/>
</dbReference>
<dbReference type="Pfam" id="PF00486">
    <property type="entry name" value="Trans_reg_C"/>
    <property type="match status" value="1"/>
</dbReference>
<dbReference type="OrthoDB" id="3587032at2"/>
<dbReference type="Gene3D" id="1.10.8.430">
    <property type="entry name" value="Helical domain of apoptotic protease-activating factors"/>
    <property type="match status" value="1"/>
</dbReference>
<keyword evidence="5" id="KW-0804">Transcription</keyword>
<dbReference type="PANTHER" id="PTHR35807">
    <property type="entry name" value="TRANSCRIPTIONAL REGULATOR REDD-RELATED"/>
    <property type="match status" value="1"/>
</dbReference>
<evidence type="ECO:0000259" key="7">
    <source>
        <dbReference type="PROSITE" id="PS51755"/>
    </source>
</evidence>
<dbReference type="PRINTS" id="PR00364">
    <property type="entry name" value="DISEASERSIST"/>
</dbReference>
<keyword evidence="2" id="KW-0677">Repeat</keyword>
<accession>A0A5Q0H9W1</accession>
<dbReference type="PANTHER" id="PTHR35807:SF1">
    <property type="entry name" value="TRANSCRIPTIONAL REGULATOR REDD"/>
    <property type="match status" value="1"/>
</dbReference>
<dbReference type="GO" id="GO:0003677">
    <property type="term" value="F:DNA binding"/>
    <property type="evidence" value="ECO:0007669"/>
    <property type="project" value="UniProtKB-UniRule"/>
</dbReference>
<dbReference type="InterPro" id="IPR051677">
    <property type="entry name" value="AfsR-DnrI-RedD_regulator"/>
</dbReference>
<dbReference type="AlphaFoldDB" id="A0A5Q0H9W1"/>
<name>A0A5Q0H9W1_SACSY</name>
<evidence type="ECO:0000256" key="6">
    <source>
        <dbReference type="PROSITE-ProRule" id="PRU01091"/>
    </source>
</evidence>
<keyword evidence="9" id="KW-1185">Reference proteome</keyword>
<dbReference type="Proteomes" id="UP000325787">
    <property type="component" value="Chromosome"/>
</dbReference>
<feature type="domain" description="OmpR/PhoB-type" evidence="7">
    <location>
        <begin position="1"/>
        <end position="96"/>
    </location>
</feature>
<evidence type="ECO:0000256" key="2">
    <source>
        <dbReference type="ARBA" id="ARBA00022737"/>
    </source>
</evidence>
<dbReference type="SMART" id="SM01043">
    <property type="entry name" value="BTAD"/>
    <property type="match status" value="1"/>
</dbReference>
<protein>
    <submittedName>
        <fullName evidence="8">AfsR/SARP family transcriptional regulator</fullName>
    </submittedName>
</protein>
<dbReference type="GO" id="GO:0006355">
    <property type="term" value="P:regulation of DNA-templated transcription"/>
    <property type="evidence" value="ECO:0007669"/>
    <property type="project" value="InterPro"/>
</dbReference>
<evidence type="ECO:0000256" key="4">
    <source>
        <dbReference type="ARBA" id="ARBA00023125"/>
    </source>
</evidence>
<dbReference type="Gene3D" id="1.25.40.10">
    <property type="entry name" value="Tetratricopeptide repeat domain"/>
    <property type="match status" value="3"/>
</dbReference>
<evidence type="ECO:0000256" key="5">
    <source>
        <dbReference type="ARBA" id="ARBA00023163"/>
    </source>
</evidence>
<dbReference type="SUPFAM" id="SSF46894">
    <property type="entry name" value="C-terminal effector domain of the bipartite response regulators"/>
    <property type="match status" value="1"/>
</dbReference>
<dbReference type="InterPro" id="IPR002182">
    <property type="entry name" value="NB-ARC"/>
</dbReference>
<dbReference type="GO" id="GO:0043531">
    <property type="term" value="F:ADP binding"/>
    <property type="evidence" value="ECO:0007669"/>
    <property type="project" value="InterPro"/>
</dbReference>
<dbReference type="SUPFAM" id="SSF52540">
    <property type="entry name" value="P-loop containing nucleoside triphosphate hydrolases"/>
    <property type="match status" value="1"/>
</dbReference>
<dbReference type="InterPro" id="IPR001867">
    <property type="entry name" value="OmpR/PhoB-type_DNA-bd"/>
</dbReference>
<dbReference type="InterPro" id="IPR036388">
    <property type="entry name" value="WH-like_DNA-bd_sf"/>
</dbReference>
<evidence type="ECO:0000256" key="1">
    <source>
        <dbReference type="ARBA" id="ARBA00005820"/>
    </source>
</evidence>
<dbReference type="SMART" id="SM00862">
    <property type="entry name" value="Trans_reg_C"/>
    <property type="match status" value="1"/>
</dbReference>
<dbReference type="SUPFAM" id="SSF48452">
    <property type="entry name" value="TPR-like"/>
    <property type="match status" value="3"/>
</dbReference>
<feature type="DNA-binding region" description="OmpR/PhoB-type" evidence="6">
    <location>
        <begin position="1"/>
        <end position="96"/>
    </location>
</feature>
<dbReference type="RefSeq" id="WP_051765535.1">
    <property type="nucleotide sequence ID" value="NZ_CP034550.1"/>
</dbReference>
<gene>
    <name evidence="8" type="ORF">EKG83_38020</name>
</gene>
<keyword evidence="3" id="KW-0805">Transcription regulation</keyword>
<dbReference type="EMBL" id="CP034550">
    <property type="protein sequence ID" value="QFZ22452.1"/>
    <property type="molecule type" value="Genomic_DNA"/>
</dbReference>
<dbReference type="Pfam" id="PF00931">
    <property type="entry name" value="NB-ARC"/>
    <property type="match status" value="1"/>
</dbReference>
<dbReference type="KEGG" id="ssyi:EKG83_38020"/>
<proteinExistence type="inferred from homology"/>
<reference evidence="9" key="1">
    <citation type="journal article" date="2021" name="Curr. Microbiol.">
        <title>Complete genome of nocamycin-producing strain Saccharothrix syringae NRRL B-16468 reveals the biosynthetic potential for secondary metabolites.</title>
        <authorList>
            <person name="Mo X."/>
            <person name="Yang S."/>
        </authorList>
    </citation>
    <scope>NUCLEOTIDE SEQUENCE [LARGE SCALE GENOMIC DNA]</scope>
    <source>
        <strain evidence="9">ATCC 51364 / DSM 43886 / JCM 6844 / KCTC 9398 / NBRC 14523 / NRRL B-16468 / INA 2240</strain>
    </source>
</reference>
<evidence type="ECO:0000256" key="3">
    <source>
        <dbReference type="ARBA" id="ARBA00023015"/>
    </source>
</evidence>
<dbReference type="GO" id="GO:0000160">
    <property type="term" value="P:phosphorelay signal transduction system"/>
    <property type="evidence" value="ECO:0007669"/>
    <property type="project" value="InterPro"/>
</dbReference>
<dbReference type="InterPro" id="IPR042197">
    <property type="entry name" value="Apaf_helical"/>
</dbReference>
<dbReference type="InterPro" id="IPR027417">
    <property type="entry name" value="P-loop_NTPase"/>
</dbReference>